<name>A0A1X0QCN8_9MICR</name>
<comment type="caution">
    <text evidence="1">The sequence shown here is derived from an EMBL/GenBank/DDBJ whole genome shotgun (WGS) entry which is preliminary data.</text>
</comment>
<evidence type="ECO:0000313" key="1">
    <source>
        <dbReference type="EMBL" id="ORD97443.1"/>
    </source>
</evidence>
<dbReference type="VEuPathDB" id="MicrosporidiaDB:HERIO_675"/>
<organism evidence="1 2">
    <name type="scientific">Hepatospora eriocheir</name>
    <dbReference type="NCBI Taxonomy" id="1081669"/>
    <lineage>
        <taxon>Eukaryota</taxon>
        <taxon>Fungi</taxon>
        <taxon>Fungi incertae sedis</taxon>
        <taxon>Microsporidia</taxon>
        <taxon>Hepatosporidae</taxon>
        <taxon>Hepatospora</taxon>
    </lineage>
</organism>
<dbReference type="EMBL" id="LVKB01000022">
    <property type="protein sequence ID" value="ORD97443.1"/>
    <property type="molecule type" value="Genomic_DNA"/>
</dbReference>
<dbReference type="AlphaFoldDB" id="A0A1X0QCN8"/>
<gene>
    <name evidence="1" type="ORF">HERIO_675</name>
</gene>
<keyword evidence="2" id="KW-1185">Reference proteome</keyword>
<dbReference type="Proteomes" id="UP000192356">
    <property type="component" value="Unassembled WGS sequence"/>
</dbReference>
<evidence type="ECO:0000313" key="2">
    <source>
        <dbReference type="Proteomes" id="UP000192356"/>
    </source>
</evidence>
<reference evidence="1 2" key="1">
    <citation type="journal article" date="2017" name="Environ. Microbiol.">
        <title>Decay of the glycolytic pathway and adaptation to intranuclear parasitism within Enterocytozoonidae microsporidia.</title>
        <authorList>
            <person name="Wiredu Boakye D."/>
            <person name="Jaroenlak P."/>
            <person name="Prachumwat A."/>
            <person name="Williams T.A."/>
            <person name="Bateman K.S."/>
            <person name="Itsathitphaisarn O."/>
            <person name="Sritunyalucksana K."/>
            <person name="Paszkiewicz K.H."/>
            <person name="Moore K.A."/>
            <person name="Stentiford G.D."/>
            <person name="Williams B.A."/>
        </authorList>
    </citation>
    <scope>NUCLEOTIDE SEQUENCE [LARGE SCALE GENOMIC DNA]</scope>
    <source>
        <strain evidence="1 2">GB1</strain>
    </source>
</reference>
<protein>
    <submittedName>
        <fullName evidence="1">Uncharacterized protein</fullName>
    </submittedName>
</protein>
<accession>A0A1X0QCN8</accession>
<proteinExistence type="predicted"/>
<dbReference type="VEuPathDB" id="MicrosporidiaDB:A0H76_1190"/>
<dbReference type="VEuPathDB" id="MicrosporidiaDB:A0H76_1191"/>
<sequence>MLMTIIWSNLICTHNFTNDEFIDYCISMKISTTGSFNEFSIFNDKTICDILKQKEFFDFTNEDDVKKLLNSLNTNLKEDFYIYVNNILHNLNKQYVDFINEFTKNLKNNDLSANIYKFKAIFDIINENIQKLMIILDDVLPYENGLYLYYALCNISLVEEKTKDPPPCYLRFEVIFFEIIKALELSKIIRPIYENREHFYLLIVYLKSENLSVFKKRIVEIYKNNEFKIGKILNIEACNKDINKIDYLGQTIYSDVKILLDNNSKLYDKLYESAKIFYTNMKEIKDEMCLLKEQTCLEKDKFKHVYNFKKEDNDPLRFLKNIKLSDSFLCDITNDLKSFVDCKNDSYIKEEFEYDMVYYLNLIEACFGKKQIKVDCKSREAFFIYLNNLKFFVSVYRFFELDFKKLNDFLELL</sequence>